<dbReference type="CDD" id="cd04216">
    <property type="entry name" value="Phytocyanin"/>
    <property type="match status" value="1"/>
</dbReference>
<organism evidence="3 4">
    <name type="scientific">Hevea brasiliensis</name>
    <name type="common">Para rubber tree</name>
    <name type="synonym">Siphonia brasiliensis</name>
    <dbReference type="NCBI Taxonomy" id="3981"/>
    <lineage>
        <taxon>Eukaryota</taxon>
        <taxon>Viridiplantae</taxon>
        <taxon>Streptophyta</taxon>
        <taxon>Embryophyta</taxon>
        <taxon>Tracheophyta</taxon>
        <taxon>Spermatophyta</taxon>
        <taxon>Magnoliopsida</taxon>
        <taxon>eudicotyledons</taxon>
        <taxon>Gunneridae</taxon>
        <taxon>Pentapetalae</taxon>
        <taxon>rosids</taxon>
        <taxon>fabids</taxon>
        <taxon>Malpighiales</taxon>
        <taxon>Euphorbiaceae</taxon>
        <taxon>Crotonoideae</taxon>
        <taxon>Micrandreae</taxon>
        <taxon>Hevea</taxon>
    </lineage>
</organism>
<keyword evidence="4" id="KW-1185">Reference proteome</keyword>
<dbReference type="PROSITE" id="PS51485">
    <property type="entry name" value="PHYTOCYANIN"/>
    <property type="match status" value="1"/>
</dbReference>
<dbReference type="Gene3D" id="2.60.40.420">
    <property type="entry name" value="Cupredoxins - blue copper proteins"/>
    <property type="match status" value="1"/>
</dbReference>
<evidence type="ECO:0000259" key="2">
    <source>
        <dbReference type="PROSITE" id="PS51485"/>
    </source>
</evidence>
<dbReference type="InterPro" id="IPR008972">
    <property type="entry name" value="Cupredoxin"/>
</dbReference>
<gene>
    <name evidence="3" type="ORF">P3X46_009047</name>
</gene>
<dbReference type="Proteomes" id="UP001174677">
    <property type="component" value="Chromosome 5"/>
</dbReference>
<dbReference type="SUPFAM" id="SSF49503">
    <property type="entry name" value="Cupredoxins"/>
    <property type="match status" value="1"/>
</dbReference>
<comment type="caution">
    <text evidence="3">The sequence shown here is derived from an EMBL/GenBank/DDBJ whole genome shotgun (WGS) entry which is preliminary data.</text>
</comment>
<protein>
    <recommendedName>
        <fullName evidence="2">Phytocyanin domain-containing protein</fullName>
    </recommendedName>
</protein>
<proteinExistence type="predicted"/>
<dbReference type="Pfam" id="PF02298">
    <property type="entry name" value="Cu_bind_like"/>
    <property type="match status" value="1"/>
</dbReference>
<keyword evidence="1" id="KW-0732">Signal</keyword>
<evidence type="ECO:0000313" key="3">
    <source>
        <dbReference type="EMBL" id="KAJ9180850.1"/>
    </source>
</evidence>
<dbReference type="EMBL" id="JARPOI010000005">
    <property type="protein sequence ID" value="KAJ9180850.1"/>
    <property type="molecule type" value="Genomic_DNA"/>
</dbReference>
<feature type="domain" description="Phytocyanin" evidence="2">
    <location>
        <begin position="27"/>
        <end position="127"/>
    </location>
</feature>
<evidence type="ECO:0000256" key="1">
    <source>
        <dbReference type="SAM" id="SignalP"/>
    </source>
</evidence>
<evidence type="ECO:0000313" key="4">
    <source>
        <dbReference type="Proteomes" id="UP001174677"/>
    </source>
</evidence>
<dbReference type="PANTHER" id="PTHR33021">
    <property type="entry name" value="BLUE COPPER PROTEIN"/>
    <property type="match status" value="1"/>
</dbReference>
<feature type="signal peptide" evidence="1">
    <location>
        <begin position="1"/>
        <end position="19"/>
    </location>
</feature>
<reference evidence="3" key="1">
    <citation type="journal article" date="2023" name="Plant Biotechnol. J.">
        <title>Chromosome-level wild Hevea brasiliensis genome provides new tools for genomic-assisted breeding and valuable loci to elevate rubber yield.</title>
        <authorList>
            <person name="Cheng H."/>
            <person name="Song X."/>
            <person name="Hu Y."/>
            <person name="Wu T."/>
            <person name="Yang Q."/>
            <person name="An Z."/>
            <person name="Feng S."/>
            <person name="Deng Z."/>
            <person name="Wu W."/>
            <person name="Zeng X."/>
            <person name="Tu M."/>
            <person name="Wang X."/>
            <person name="Huang H."/>
        </authorList>
    </citation>
    <scope>NUCLEOTIDE SEQUENCE</scope>
    <source>
        <strain evidence="3">MT/VB/25A 57/8</strain>
    </source>
</reference>
<feature type="chain" id="PRO_5045909304" description="Phytocyanin domain-containing protein" evidence="1">
    <location>
        <begin position="20"/>
        <end position="177"/>
    </location>
</feature>
<dbReference type="InterPro" id="IPR003245">
    <property type="entry name" value="Phytocyanin_dom"/>
</dbReference>
<sequence>MAAAKTWVALVLVVSMSLGGKWVGAQVHHVVGEDRGWDPSTDVASWSSGKTFRVGDKIWFAYSAAHGRIAELKTKEEFESCNINNPIKIYEDGIFSIMLEGEGIRYFVSSNSESCKKGLKLPVEVMPPHKPHDTPKVATSESAALGLATGPTPSGSAHLRARFVLLVAGYWLFYMLF</sequence>
<accession>A0ABQ9MPF5</accession>
<name>A0ABQ9MPF5_HEVBR</name>
<dbReference type="InterPro" id="IPR039391">
    <property type="entry name" value="Phytocyanin-like"/>
</dbReference>
<dbReference type="PANTHER" id="PTHR33021:SF31">
    <property type="entry name" value="OS02G0720100 PROTEIN"/>
    <property type="match status" value="1"/>
</dbReference>